<comment type="cofactor">
    <cofactor evidence="6">
        <name>Mn(2+)</name>
        <dbReference type="ChEBI" id="CHEBI:29035"/>
    </cofactor>
</comment>
<sequence length="288" mass="31568">MWSKSILKHGYELAIDTNAEIFIIFTESGLTYEIFKELQLKKSENLKVIMATPNKDTYFKLCNEKGIIPILMNFRNKNKSIMINQCIAKLLENNLVKKDDLIVSVYGIPKVIGGTDTISLNKVGKSSPILKFYQYVGTLDASTGRVLTELLNIAMELGVEGREGQPVGAIFVVGDTEKVLTMSSQLILNPFEHHDAIIFDSKVKGTIKELSTIDGAFIINEKGKVVSAGRYLDCTCGHIIIPSGLGARHYAAAAISKHTKAIAIVVSESGGVIRVFKDGKIFVKLESA</sequence>
<comment type="catalytic activity">
    <reaction evidence="1 6">
        <text>2 ATP = 3',3'-c-di-AMP + 2 diphosphate</text>
        <dbReference type="Rhea" id="RHEA:35655"/>
        <dbReference type="ChEBI" id="CHEBI:30616"/>
        <dbReference type="ChEBI" id="CHEBI:33019"/>
        <dbReference type="ChEBI" id="CHEBI:71500"/>
        <dbReference type="EC" id="2.7.7.85"/>
    </reaction>
</comment>
<evidence type="ECO:0000256" key="4">
    <source>
        <dbReference type="ARBA" id="ARBA00022741"/>
    </source>
</evidence>
<keyword evidence="2 6" id="KW-0808">Transferase</keyword>
<dbReference type="SUPFAM" id="SSF143597">
    <property type="entry name" value="YojJ-like"/>
    <property type="match status" value="1"/>
</dbReference>
<dbReference type="Pfam" id="PF02457">
    <property type="entry name" value="DAC"/>
    <property type="match status" value="1"/>
</dbReference>
<evidence type="ECO:0000256" key="3">
    <source>
        <dbReference type="ARBA" id="ARBA00022695"/>
    </source>
</evidence>
<dbReference type="InterPro" id="IPR036888">
    <property type="entry name" value="DNA_integrity_DisA_N_sf"/>
</dbReference>
<dbReference type="STRING" id="419665.Maeo_0310"/>
<accession>A6UTS6</accession>
<dbReference type="AlphaFoldDB" id="A6UTS6"/>
<keyword evidence="5 6" id="KW-0067">ATP-binding</keyword>
<dbReference type="Gene3D" id="3.40.1700.10">
    <property type="entry name" value="DNA integrity scanning protein, DisA, N-terminal domain"/>
    <property type="match status" value="1"/>
</dbReference>
<evidence type="ECO:0000256" key="2">
    <source>
        <dbReference type="ARBA" id="ARBA00022679"/>
    </source>
</evidence>
<dbReference type="PIRSF" id="PIRSF019073">
    <property type="entry name" value="UCP019073"/>
    <property type="match status" value="1"/>
</dbReference>
<evidence type="ECO:0000313" key="9">
    <source>
        <dbReference type="Proteomes" id="UP000001106"/>
    </source>
</evidence>
<reference evidence="8" key="1">
    <citation type="submission" date="2007-06" db="EMBL/GenBank/DDBJ databases">
        <title>Complete sequence of Methanococcus aeolicus Nankai-3.</title>
        <authorList>
            <consortium name="US DOE Joint Genome Institute"/>
            <person name="Copeland A."/>
            <person name="Lucas S."/>
            <person name="Lapidus A."/>
            <person name="Barry K."/>
            <person name="Glavina del Rio T."/>
            <person name="Dalin E."/>
            <person name="Tice H."/>
            <person name="Pitluck S."/>
            <person name="Chain P."/>
            <person name="Malfatti S."/>
            <person name="Shin M."/>
            <person name="Vergez L."/>
            <person name="Schmutz J."/>
            <person name="Larimer F."/>
            <person name="Land M."/>
            <person name="Hauser L."/>
            <person name="Kyrpides N."/>
            <person name="Lykidis A."/>
            <person name="Sieprawska-Lupa M."/>
            <person name="Whitman W.B."/>
            <person name="Richardson P."/>
        </authorList>
    </citation>
    <scope>NUCLEOTIDE SEQUENCE [LARGE SCALE GENOMIC DNA]</scope>
    <source>
        <strain evidence="8">Nankai-3</strain>
    </source>
</reference>
<dbReference type="GO" id="GO:0030145">
    <property type="term" value="F:manganese ion binding"/>
    <property type="evidence" value="ECO:0007669"/>
    <property type="project" value="UniProtKB-UniRule"/>
</dbReference>
<keyword evidence="4 6" id="KW-0547">Nucleotide-binding</keyword>
<evidence type="ECO:0000313" key="8">
    <source>
        <dbReference type="EMBL" id="ABR55898.1"/>
    </source>
</evidence>
<proteinExistence type="inferred from homology"/>
<dbReference type="HOGENOM" id="CLU_063222_2_0_2"/>
<dbReference type="SUPFAM" id="SSF52935">
    <property type="entry name" value="PK C-terminal domain-like"/>
    <property type="match status" value="1"/>
</dbReference>
<evidence type="ECO:0000256" key="5">
    <source>
        <dbReference type="ARBA" id="ARBA00022840"/>
    </source>
</evidence>
<evidence type="ECO:0000256" key="6">
    <source>
        <dbReference type="HAMAP-Rule" id="MF_00840"/>
    </source>
</evidence>
<dbReference type="EC" id="2.7.7.85" evidence="6"/>
<gene>
    <name evidence="6" type="primary">dacZ</name>
    <name evidence="8" type="ordered locus">Maeo_0310</name>
</gene>
<dbReference type="Gene3D" id="3.40.1380.20">
    <property type="entry name" value="Pyruvate kinase, C-terminal domain"/>
    <property type="match status" value="1"/>
</dbReference>
<dbReference type="HAMAP" id="MF_00840">
    <property type="entry name" value="DacZ"/>
    <property type="match status" value="1"/>
</dbReference>
<dbReference type="Pfam" id="PF02887">
    <property type="entry name" value="PK_C"/>
    <property type="match status" value="1"/>
</dbReference>
<name>A6UTS6_META3</name>
<dbReference type="PANTHER" id="PTHR34185:SF1">
    <property type="entry name" value="DIADENYLATE CYCLASE"/>
    <property type="match status" value="1"/>
</dbReference>
<organism evidence="8 9">
    <name type="scientific">Methanococcus aeolicus (strain ATCC BAA-1280 / DSM 17508 / OCM 812 / Nankai-3)</name>
    <dbReference type="NCBI Taxonomy" id="419665"/>
    <lineage>
        <taxon>Archaea</taxon>
        <taxon>Methanobacteriati</taxon>
        <taxon>Methanobacteriota</taxon>
        <taxon>Methanomada group</taxon>
        <taxon>Methanococci</taxon>
        <taxon>Methanococcales</taxon>
        <taxon>Methanococcaceae</taxon>
        <taxon>Methanococcus</taxon>
    </lineage>
</organism>
<evidence type="ECO:0000259" key="7">
    <source>
        <dbReference type="PROSITE" id="PS51794"/>
    </source>
</evidence>
<dbReference type="KEGG" id="mae:Maeo_0310"/>
<dbReference type="EMBL" id="CP000743">
    <property type="protein sequence ID" value="ABR55898.1"/>
    <property type="molecule type" value="Genomic_DNA"/>
</dbReference>
<dbReference type="InterPro" id="IPR014499">
    <property type="entry name" value="DAC_DacZ"/>
</dbReference>
<comment type="similarity">
    <text evidence="6">Belongs to the adenylate cyclase family. DacZ subfamily.</text>
</comment>
<dbReference type="GeneID" id="5326448"/>
<evidence type="ECO:0000256" key="1">
    <source>
        <dbReference type="ARBA" id="ARBA00000877"/>
    </source>
</evidence>
<protein>
    <recommendedName>
        <fullName evidence="6">Diadenylate cyclase</fullName>
        <shortName evidence="6">DAC</shortName>
        <ecNumber evidence="6">2.7.7.85</ecNumber>
    </recommendedName>
    <alternativeName>
        <fullName evidence="6">Cyclic-di-AMP synthase</fullName>
        <shortName evidence="6">c-di-AMP synthase</shortName>
    </alternativeName>
</protein>
<dbReference type="PANTHER" id="PTHR34185">
    <property type="entry name" value="DIADENYLATE CYCLASE"/>
    <property type="match status" value="1"/>
</dbReference>
<feature type="domain" description="DAC" evidence="7">
    <location>
        <begin position="129"/>
        <end position="287"/>
    </location>
</feature>
<dbReference type="PROSITE" id="PS51794">
    <property type="entry name" value="DAC"/>
    <property type="match status" value="1"/>
</dbReference>
<dbReference type="RefSeq" id="WP_011973030.1">
    <property type="nucleotide sequence ID" value="NC_009635.1"/>
</dbReference>
<dbReference type="InterPro" id="IPR036918">
    <property type="entry name" value="Pyrv_Knase_C_sf"/>
</dbReference>
<dbReference type="InterPro" id="IPR015795">
    <property type="entry name" value="Pyrv_Knase_C"/>
</dbReference>
<keyword evidence="3 6" id="KW-0548">Nucleotidyltransferase</keyword>
<dbReference type="InterPro" id="IPR050338">
    <property type="entry name" value="DisA"/>
</dbReference>
<keyword evidence="9" id="KW-1185">Reference proteome</keyword>
<dbReference type="InterPro" id="IPR003390">
    <property type="entry name" value="DNA_integrity_scan_DisA_N"/>
</dbReference>
<keyword evidence="6" id="KW-0464">Manganese</keyword>
<comment type="function">
    <text evidence="6">Diadenylate cyclase that catalyzes the condensation of 2 ATP molecules into cyclic di-AMP (c-di-AMP). c-di-AMP is a second messenger for intracellular signal transduction involved in the control of important regulatory processes such as osmoregulation.</text>
</comment>
<dbReference type="GO" id="GO:0004016">
    <property type="term" value="F:adenylate cyclase activity"/>
    <property type="evidence" value="ECO:0007669"/>
    <property type="project" value="UniProtKB-UniRule"/>
</dbReference>
<dbReference type="GO" id="GO:0106408">
    <property type="term" value="F:diadenylate cyclase activity"/>
    <property type="evidence" value="ECO:0007669"/>
    <property type="project" value="UniProtKB-EC"/>
</dbReference>
<dbReference type="Proteomes" id="UP000001106">
    <property type="component" value="Chromosome"/>
</dbReference>
<dbReference type="GO" id="GO:0005524">
    <property type="term" value="F:ATP binding"/>
    <property type="evidence" value="ECO:0007669"/>
    <property type="project" value="UniProtKB-UniRule"/>
</dbReference>
<dbReference type="eggNOG" id="arCOG04453">
    <property type="taxonomic scope" value="Archaea"/>
</dbReference>
<dbReference type="OrthoDB" id="85944at2157"/>